<dbReference type="EMBL" id="UINC01041143">
    <property type="protein sequence ID" value="SVB42005.1"/>
    <property type="molecule type" value="Genomic_DNA"/>
</dbReference>
<feature type="domain" description="Aldehyde dehydrogenase" evidence="4">
    <location>
        <begin position="22"/>
        <end position="479"/>
    </location>
</feature>
<dbReference type="InterPro" id="IPR016162">
    <property type="entry name" value="Ald_DH_N"/>
</dbReference>
<dbReference type="GO" id="GO:0006210">
    <property type="term" value="P:thymine catabolic process"/>
    <property type="evidence" value="ECO:0007669"/>
    <property type="project" value="TreeGrafter"/>
</dbReference>
<dbReference type="PANTHER" id="PTHR43866:SF4">
    <property type="entry name" value="MALONATE-SEMIALDEHYDE DEHYDROGENASE"/>
    <property type="match status" value="1"/>
</dbReference>
<dbReference type="FunFam" id="3.40.605.10:FF:000003">
    <property type="entry name" value="Methylmalonate-semialdehyde dehydrogenase [acylating]"/>
    <property type="match status" value="1"/>
</dbReference>
<accession>A0A382DUQ7</accession>
<sequence length="496" mass="53251">MSNIIGNYVGGSTVKLNGGALQDVFNPSTGEVSGQVQLSSSEDLDEIVEVAKGTVPEWSRTPVGMRAQVMFRFKRLLEENADRIARTISSEHGKTHDDALGEVTRGLEAVDFACGIPHLMKGTFSEQVARSIDMYSIPQALGVVAGITPFNFPAMVPMWMFPNAIACGNTFILKPSERDPSVSLIIAELFKQAGLPDGVFNVIQGDKVVVDAILDHPDIAAVSFVGSTPVAKYIYSRGASNGKRVQALGGAKNHMVIMPDANMDQVVDALMGAGYGSAGERCMAVAVPVPVGKQVADNLMDRMVPLVEEMPVGPPDDSKAAMGPIITRQSLERITSLLQSGVDQGAALLVDGRDLTVPGYEKGFFIGGSLFDQVKPEMDIYKEEIFGPVLSTVRADDYEDAINLIHGNPHGNGVAIFTRDGDAARDFASRIEVGMVGINVPIPVPVGYHSFGGWKQSLFGTHHIYGPETIHFYTRLKAITSRWPAGIKSGAQYNFP</sequence>
<dbReference type="Gene3D" id="3.40.309.10">
    <property type="entry name" value="Aldehyde Dehydrogenase, Chain A, domain 2"/>
    <property type="match status" value="1"/>
</dbReference>
<evidence type="ECO:0000256" key="2">
    <source>
        <dbReference type="ARBA" id="ARBA00023002"/>
    </source>
</evidence>
<dbReference type="Gene3D" id="3.40.605.10">
    <property type="entry name" value="Aldehyde Dehydrogenase, Chain A, domain 1"/>
    <property type="match status" value="1"/>
</dbReference>
<feature type="non-terminal residue" evidence="5">
    <location>
        <position position="496"/>
    </location>
</feature>
<gene>
    <name evidence="5" type="ORF">METZ01_LOCUS194859</name>
</gene>
<dbReference type="AlphaFoldDB" id="A0A382DUQ7"/>
<dbReference type="NCBIfam" id="TIGR01722">
    <property type="entry name" value="MMSDH"/>
    <property type="match status" value="1"/>
</dbReference>
<protein>
    <recommendedName>
        <fullName evidence="1">methylmalonate-semialdehyde dehydrogenase (CoA acylating)</fullName>
        <ecNumber evidence="1">1.2.1.27</ecNumber>
    </recommendedName>
</protein>
<dbReference type="InterPro" id="IPR015590">
    <property type="entry name" value="Aldehyde_DH_dom"/>
</dbReference>
<evidence type="ECO:0000256" key="1">
    <source>
        <dbReference type="ARBA" id="ARBA00013048"/>
    </source>
</evidence>
<reference evidence="5" key="1">
    <citation type="submission" date="2018-05" db="EMBL/GenBank/DDBJ databases">
        <authorList>
            <person name="Lanie J.A."/>
            <person name="Ng W.-L."/>
            <person name="Kazmierczak K.M."/>
            <person name="Andrzejewski T.M."/>
            <person name="Davidsen T.M."/>
            <person name="Wayne K.J."/>
            <person name="Tettelin H."/>
            <person name="Glass J.I."/>
            <person name="Rusch D."/>
            <person name="Podicherti R."/>
            <person name="Tsui H.-C.T."/>
            <person name="Winkler M.E."/>
        </authorList>
    </citation>
    <scope>NUCLEOTIDE SEQUENCE</scope>
</reference>
<dbReference type="Pfam" id="PF00171">
    <property type="entry name" value="Aldedh"/>
    <property type="match status" value="1"/>
</dbReference>
<evidence type="ECO:0000259" key="4">
    <source>
        <dbReference type="Pfam" id="PF00171"/>
    </source>
</evidence>
<keyword evidence="2" id="KW-0560">Oxidoreductase</keyword>
<dbReference type="FunFam" id="3.40.309.10:FF:000002">
    <property type="entry name" value="Methylmalonate-semialdehyde dehydrogenase (Acylating)"/>
    <property type="match status" value="1"/>
</dbReference>
<dbReference type="InterPro" id="IPR010061">
    <property type="entry name" value="MeMal-semiAld_DH"/>
</dbReference>
<dbReference type="PANTHER" id="PTHR43866">
    <property type="entry name" value="MALONATE-SEMIALDEHYDE DEHYDROGENASE"/>
    <property type="match status" value="1"/>
</dbReference>
<organism evidence="5">
    <name type="scientific">marine metagenome</name>
    <dbReference type="NCBI Taxonomy" id="408172"/>
    <lineage>
        <taxon>unclassified sequences</taxon>
        <taxon>metagenomes</taxon>
        <taxon>ecological metagenomes</taxon>
    </lineage>
</organism>
<dbReference type="SUPFAM" id="SSF53720">
    <property type="entry name" value="ALDH-like"/>
    <property type="match status" value="1"/>
</dbReference>
<dbReference type="InterPro" id="IPR016163">
    <property type="entry name" value="Ald_DH_C"/>
</dbReference>
<proteinExistence type="predicted"/>
<dbReference type="GO" id="GO:0004491">
    <property type="term" value="F:methylmalonate-semialdehyde dehydrogenase (acylating, NAD) activity"/>
    <property type="evidence" value="ECO:0007669"/>
    <property type="project" value="UniProtKB-EC"/>
</dbReference>
<name>A0A382DUQ7_9ZZZZ</name>
<dbReference type="CDD" id="cd07085">
    <property type="entry name" value="ALDH_F6_MMSDH"/>
    <property type="match status" value="1"/>
</dbReference>
<dbReference type="EC" id="1.2.1.27" evidence="1"/>
<dbReference type="GO" id="GO:0006574">
    <property type="term" value="P:L-valine catabolic process"/>
    <property type="evidence" value="ECO:0007669"/>
    <property type="project" value="TreeGrafter"/>
</dbReference>
<dbReference type="InterPro" id="IPR016161">
    <property type="entry name" value="Ald_DH/histidinol_DH"/>
</dbReference>
<keyword evidence="3" id="KW-0520">NAD</keyword>
<evidence type="ECO:0000313" key="5">
    <source>
        <dbReference type="EMBL" id="SVB42005.1"/>
    </source>
</evidence>
<evidence type="ECO:0000256" key="3">
    <source>
        <dbReference type="ARBA" id="ARBA00023027"/>
    </source>
</evidence>